<dbReference type="AlphaFoldDB" id="A0A8J7CE15"/>
<protein>
    <submittedName>
        <fullName evidence="1">Uncharacterized protein</fullName>
    </submittedName>
</protein>
<evidence type="ECO:0000313" key="1">
    <source>
        <dbReference type="EMBL" id="MBD3867559.1"/>
    </source>
</evidence>
<name>A0A8J7CE15_9BACT</name>
<gene>
    <name evidence="1" type="ORF">IFK94_05490</name>
</gene>
<accession>A0A8J7CE15</accession>
<proteinExistence type="predicted"/>
<reference evidence="1 2" key="1">
    <citation type="submission" date="2020-08" db="EMBL/GenBank/DDBJ databases">
        <title>Acidobacteriota in marine sediments use diverse sulfur dissimilation pathways.</title>
        <authorList>
            <person name="Wasmund K."/>
        </authorList>
    </citation>
    <scope>NUCLEOTIDE SEQUENCE [LARGE SCALE GENOMIC DNA]</scope>
    <source>
        <strain evidence="1">MAG AM4</strain>
    </source>
</reference>
<organism evidence="1 2">
    <name type="scientific">Candidatus Polarisedimenticola svalbardensis</name>
    <dbReference type="NCBI Taxonomy" id="2886004"/>
    <lineage>
        <taxon>Bacteria</taxon>
        <taxon>Pseudomonadati</taxon>
        <taxon>Acidobacteriota</taxon>
        <taxon>Candidatus Polarisedimenticolia</taxon>
        <taxon>Candidatus Polarisedimenticolales</taxon>
        <taxon>Candidatus Polarisedimenticolaceae</taxon>
        <taxon>Candidatus Polarisedimenticola</taxon>
    </lineage>
</organism>
<sequence length="74" mass="8033">MNQLISLASRVLFFGALLMAVVAMGEKAANVMSMTVLRGLVQPSRLLELAAIALLFVVAMQLREMKEALEAGKR</sequence>
<dbReference type="EMBL" id="JACXWD010000012">
    <property type="protein sequence ID" value="MBD3867559.1"/>
    <property type="molecule type" value="Genomic_DNA"/>
</dbReference>
<evidence type="ECO:0000313" key="2">
    <source>
        <dbReference type="Proteomes" id="UP000648239"/>
    </source>
</evidence>
<dbReference type="Proteomes" id="UP000648239">
    <property type="component" value="Unassembled WGS sequence"/>
</dbReference>
<comment type="caution">
    <text evidence="1">The sequence shown here is derived from an EMBL/GenBank/DDBJ whole genome shotgun (WGS) entry which is preliminary data.</text>
</comment>